<organism evidence="2 3">
    <name type="scientific">Neolewinella xylanilytica</name>
    <dbReference type="NCBI Taxonomy" id="1514080"/>
    <lineage>
        <taxon>Bacteria</taxon>
        <taxon>Pseudomonadati</taxon>
        <taxon>Bacteroidota</taxon>
        <taxon>Saprospiria</taxon>
        <taxon>Saprospirales</taxon>
        <taxon>Lewinellaceae</taxon>
        <taxon>Neolewinella</taxon>
    </lineage>
</organism>
<dbReference type="SUPFAM" id="SSF48208">
    <property type="entry name" value="Six-hairpin glycosidases"/>
    <property type="match status" value="1"/>
</dbReference>
<evidence type="ECO:0000313" key="3">
    <source>
        <dbReference type="Proteomes" id="UP000237662"/>
    </source>
</evidence>
<protein>
    <recommendedName>
        <fullName evidence="4">Glycosyl hydrolase family 65</fullName>
    </recommendedName>
</protein>
<dbReference type="AlphaFoldDB" id="A0A2S6I0A2"/>
<dbReference type="GO" id="GO:0005975">
    <property type="term" value="P:carbohydrate metabolic process"/>
    <property type="evidence" value="ECO:0007669"/>
    <property type="project" value="InterPro"/>
</dbReference>
<dbReference type="OrthoDB" id="127395at2"/>
<name>A0A2S6I0A2_9BACT</name>
<dbReference type="RefSeq" id="WP_104421625.1">
    <property type="nucleotide sequence ID" value="NZ_PTJC01000008.1"/>
</dbReference>
<dbReference type="PROSITE" id="PS51257">
    <property type="entry name" value="PROKAR_LIPOPROTEIN"/>
    <property type="match status" value="1"/>
</dbReference>
<feature type="chain" id="PRO_5015651848" description="Glycosyl hydrolase family 65" evidence="1">
    <location>
        <begin position="32"/>
        <end position="720"/>
    </location>
</feature>
<dbReference type="InterPro" id="IPR012341">
    <property type="entry name" value="6hp_glycosidase-like_sf"/>
</dbReference>
<keyword evidence="1" id="KW-0732">Signal</keyword>
<dbReference type="Proteomes" id="UP000237662">
    <property type="component" value="Unassembled WGS sequence"/>
</dbReference>
<feature type="signal peptide" evidence="1">
    <location>
        <begin position="1"/>
        <end position="31"/>
    </location>
</feature>
<keyword evidence="3" id="KW-1185">Reference proteome</keyword>
<proteinExistence type="predicted"/>
<dbReference type="EMBL" id="PTJC01000008">
    <property type="protein sequence ID" value="PPK84292.1"/>
    <property type="molecule type" value="Genomic_DNA"/>
</dbReference>
<gene>
    <name evidence="2" type="ORF">CLV84_4061</name>
</gene>
<sequence length="720" mass="80421">MQFTFSRLSPSFAAAALLLALGCALPRTGLAQEPAIDRQPIVDRHRVTLNRMDTLNALTVGNGRFAVTVDATGLQTFPQHYANGIPLGTFSEWGWHSFPSDAGYTIDQTLRYTASHGREVPYSVQWSEAGEAQDAANYLRQNPHRMPLASIGWDIRLADGTVAAPADIENIQQELDMWNGRIHTRFSVDGTPVEVVTATRQDADVLVVTVDSPLLRAGRLALNVTYPYPTGEWVDAGALFDDGEQDRLGAERIEPGQWRITHTVDTTRYYTAVHGGRPFAAIDSLPTGYRFRPSAQSNTWSVSVAFSPAPVHGPVPIVRESLEAIATDYHAYWQDGGIIDFEAVADPRAAELERRMVLSRYLTHVNTSGSMPPQETGLTYNSWYGKPHLEMAWWHGVHFGQWGEPEVLQRYLDWYFTALPGARAIAERQGFSGVRWQKMTDPSGGETASSIGSYLLWQQPHPIYFAEMLYRLDPSTDFLERYAPLVAESAAFMADFAYYDSTRQERVLGPGVIAAQERFGADTTFNTTFELAYWKWGLEVAQQWRERLGEERRADWDRVLDELSPLPVQDGLYLAAASAPDSYTTEPYMTDHPSVLGAYGLLPATEGLDLATMVRTLDTIWKVWHWEETWGWDFPLTAMTAARLGQPERAVDALLMDVPKNIFLKNGHNYQRSNLRLYLPGNGGFLSALALMAAGSEDTPAGSGFPADWEVRWEGLRPML</sequence>
<reference evidence="2 3" key="1">
    <citation type="submission" date="2018-02" db="EMBL/GenBank/DDBJ databases">
        <title>Genomic Encyclopedia of Archaeal and Bacterial Type Strains, Phase II (KMG-II): from individual species to whole genera.</title>
        <authorList>
            <person name="Goeker M."/>
        </authorList>
    </citation>
    <scope>NUCLEOTIDE SEQUENCE [LARGE SCALE GENOMIC DNA]</scope>
    <source>
        <strain evidence="2 3">DSM 29526</strain>
    </source>
</reference>
<evidence type="ECO:0000313" key="2">
    <source>
        <dbReference type="EMBL" id="PPK84292.1"/>
    </source>
</evidence>
<evidence type="ECO:0008006" key="4">
    <source>
        <dbReference type="Google" id="ProtNLM"/>
    </source>
</evidence>
<accession>A0A2S6I0A2</accession>
<evidence type="ECO:0000256" key="1">
    <source>
        <dbReference type="SAM" id="SignalP"/>
    </source>
</evidence>
<dbReference type="InterPro" id="IPR008928">
    <property type="entry name" value="6-hairpin_glycosidase_sf"/>
</dbReference>
<dbReference type="Gene3D" id="1.50.10.10">
    <property type="match status" value="1"/>
</dbReference>
<comment type="caution">
    <text evidence="2">The sequence shown here is derived from an EMBL/GenBank/DDBJ whole genome shotgun (WGS) entry which is preliminary data.</text>
</comment>